<sequence>MPCNDAGDGAAVPEMVGGMLLHFKSLRRFEHSGGWIKALLEEAENEHSPIEWWATLRRKQFTLTRYTEFLKELDNGNMQNVPAPPIAIDYWRLPPNSTLRDVLAVRADEAHHRDVNHFASDLLYQGRQLKEAPVPLGYH</sequence>
<evidence type="ECO:0000256" key="2">
    <source>
        <dbReference type="ARBA" id="ARBA00004448"/>
    </source>
</evidence>
<dbReference type="GO" id="GO:0005743">
    <property type="term" value="C:mitochondrial inner membrane"/>
    <property type="evidence" value="ECO:0007669"/>
    <property type="project" value="UniProtKB-SubCell"/>
</dbReference>
<evidence type="ECO:0000313" key="16">
    <source>
        <dbReference type="Proteomes" id="UP000436088"/>
    </source>
</evidence>
<evidence type="ECO:0000256" key="1">
    <source>
        <dbReference type="ARBA" id="ARBA00001192"/>
    </source>
</evidence>
<comment type="subunit">
    <text evidence="4">Homodimer; disulfide-linked.</text>
</comment>
<evidence type="ECO:0000256" key="3">
    <source>
        <dbReference type="ARBA" id="ARBA00008388"/>
    </source>
</evidence>
<evidence type="ECO:0000256" key="10">
    <source>
        <dbReference type="ARBA" id="ARBA00022989"/>
    </source>
</evidence>
<dbReference type="EMBL" id="VEPZ02000934">
    <property type="protein sequence ID" value="KAE8709628.1"/>
    <property type="molecule type" value="Genomic_DNA"/>
</dbReference>
<dbReference type="EC" id="1.10.3.11" evidence="14"/>
<evidence type="ECO:0000256" key="9">
    <source>
        <dbReference type="ARBA" id="ARBA00022982"/>
    </source>
</evidence>
<dbReference type="PANTHER" id="PTHR31803:SF3">
    <property type="entry name" value="ALTERNATIVE OXIDASE"/>
    <property type="match status" value="1"/>
</dbReference>
<dbReference type="GO" id="GO:0106292">
    <property type="term" value="F:superoxide-generating NADPH oxidase activity"/>
    <property type="evidence" value="ECO:0007669"/>
    <property type="project" value="UniProtKB-ARBA"/>
</dbReference>
<keyword evidence="6 14" id="KW-0679">Respiratory chain</keyword>
<dbReference type="GO" id="GO:0102721">
    <property type="term" value="F:ubiquinol:oxygen oxidoreductase activity"/>
    <property type="evidence" value="ECO:0007669"/>
    <property type="project" value="UniProtKB-EC"/>
</dbReference>
<comment type="catalytic activity">
    <reaction evidence="1 14">
        <text>2 a ubiquinol + O2 = 2 a ubiquinone + 2 H2O</text>
        <dbReference type="Rhea" id="RHEA:30255"/>
        <dbReference type="Rhea" id="RHEA-COMP:9565"/>
        <dbReference type="Rhea" id="RHEA-COMP:9566"/>
        <dbReference type="ChEBI" id="CHEBI:15377"/>
        <dbReference type="ChEBI" id="CHEBI:15379"/>
        <dbReference type="ChEBI" id="CHEBI:16389"/>
        <dbReference type="ChEBI" id="CHEBI:17976"/>
        <dbReference type="EC" id="1.10.3.11"/>
    </reaction>
</comment>
<organism evidence="15 16">
    <name type="scientific">Hibiscus syriacus</name>
    <name type="common">Rose of Sharon</name>
    <dbReference type="NCBI Taxonomy" id="106335"/>
    <lineage>
        <taxon>Eukaryota</taxon>
        <taxon>Viridiplantae</taxon>
        <taxon>Streptophyta</taxon>
        <taxon>Embryophyta</taxon>
        <taxon>Tracheophyta</taxon>
        <taxon>Spermatophyta</taxon>
        <taxon>Magnoliopsida</taxon>
        <taxon>eudicotyledons</taxon>
        <taxon>Gunneridae</taxon>
        <taxon>Pentapetalae</taxon>
        <taxon>rosids</taxon>
        <taxon>malvids</taxon>
        <taxon>Malvales</taxon>
        <taxon>Malvaceae</taxon>
        <taxon>Malvoideae</taxon>
        <taxon>Hibiscus</taxon>
    </lineage>
</organism>
<dbReference type="Proteomes" id="UP000436088">
    <property type="component" value="Unassembled WGS sequence"/>
</dbReference>
<keyword evidence="16" id="KW-1185">Reference proteome</keyword>
<dbReference type="InterPro" id="IPR038659">
    <property type="entry name" value="AOX_sf"/>
</dbReference>
<evidence type="ECO:0000256" key="6">
    <source>
        <dbReference type="ARBA" id="ARBA00022660"/>
    </source>
</evidence>
<dbReference type="GO" id="GO:0098803">
    <property type="term" value="C:respiratory chain complex"/>
    <property type="evidence" value="ECO:0007669"/>
    <property type="project" value="UniProtKB-UniRule"/>
</dbReference>
<evidence type="ECO:0000256" key="5">
    <source>
        <dbReference type="ARBA" id="ARBA00022448"/>
    </source>
</evidence>
<reference evidence="15" key="1">
    <citation type="submission" date="2019-09" db="EMBL/GenBank/DDBJ databases">
        <title>Draft genome information of white flower Hibiscus syriacus.</title>
        <authorList>
            <person name="Kim Y.-M."/>
        </authorList>
    </citation>
    <scope>NUCLEOTIDE SEQUENCE [LARGE SCALE GENOMIC DNA]</scope>
    <source>
        <strain evidence="15">YM2019G1</strain>
    </source>
</reference>
<keyword evidence="12 14" id="KW-0408">Iron</keyword>
<dbReference type="AlphaFoldDB" id="A0A6A3B1A3"/>
<name>A0A6A3B1A3_HIBSY</name>
<keyword evidence="9 14" id="KW-0249">Electron transport</keyword>
<keyword evidence="10" id="KW-1133">Transmembrane helix</keyword>
<dbReference type="Gene3D" id="1.20.1260.140">
    <property type="entry name" value="Alternative oxidase"/>
    <property type="match status" value="2"/>
</dbReference>
<comment type="cofactor">
    <cofactor evidence="14">
        <name>Fe cation</name>
        <dbReference type="ChEBI" id="CHEBI:24875"/>
    </cofactor>
    <text evidence="14">Binds 2 iron ions per subunit.</text>
</comment>
<evidence type="ECO:0000256" key="8">
    <source>
        <dbReference type="ARBA" id="ARBA00022723"/>
    </source>
</evidence>
<dbReference type="PANTHER" id="PTHR31803">
    <property type="entry name" value="ALTERNATIVE OXIDASE"/>
    <property type="match status" value="1"/>
</dbReference>
<keyword evidence="11 14" id="KW-0560">Oxidoreductase</keyword>
<comment type="similarity">
    <text evidence="3 14">Belongs to the alternative oxidase family.</text>
</comment>
<protein>
    <recommendedName>
        <fullName evidence="14">Ubiquinol oxidase</fullName>
        <ecNumber evidence="14">1.10.3.11</ecNumber>
    </recommendedName>
</protein>
<keyword evidence="13 14" id="KW-0472">Membrane</keyword>
<dbReference type="InterPro" id="IPR002680">
    <property type="entry name" value="AOX"/>
</dbReference>
<evidence type="ECO:0000256" key="7">
    <source>
        <dbReference type="ARBA" id="ARBA00022692"/>
    </source>
</evidence>
<proteinExistence type="inferred from homology"/>
<keyword evidence="7 14" id="KW-0812">Transmembrane</keyword>
<evidence type="ECO:0000256" key="4">
    <source>
        <dbReference type="ARBA" id="ARBA00011748"/>
    </source>
</evidence>
<comment type="caution">
    <text evidence="15">The sequence shown here is derived from an EMBL/GenBank/DDBJ whole genome shotgun (WGS) entry which is preliminary data.</text>
</comment>
<dbReference type="GO" id="GO:0009916">
    <property type="term" value="F:alternative oxidase activity"/>
    <property type="evidence" value="ECO:0007669"/>
    <property type="project" value="UniProtKB-UniRule"/>
</dbReference>
<evidence type="ECO:0000256" key="11">
    <source>
        <dbReference type="ARBA" id="ARBA00023002"/>
    </source>
</evidence>
<keyword evidence="5" id="KW-0813">Transport</keyword>
<gene>
    <name evidence="15" type="ORF">F3Y22_tig00110328pilonHSYRG00011</name>
</gene>
<dbReference type="Pfam" id="PF01786">
    <property type="entry name" value="AOX"/>
    <property type="match status" value="2"/>
</dbReference>
<keyword evidence="8 14" id="KW-0479">Metal-binding</keyword>
<comment type="subcellular location">
    <subcellularLocation>
        <location evidence="2">Mitochondrion inner membrane</location>
        <topology evidence="2">Multi-pass membrane protein</topology>
    </subcellularLocation>
</comment>
<dbReference type="GO" id="GO:0046872">
    <property type="term" value="F:metal ion binding"/>
    <property type="evidence" value="ECO:0007669"/>
    <property type="project" value="UniProtKB-UniRule"/>
</dbReference>
<evidence type="ECO:0000256" key="12">
    <source>
        <dbReference type="ARBA" id="ARBA00023004"/>
    </source>
</evidence>
<dbReference type="GO" id="GO:0010230">
    <property type="term" value="P:alternative respiration"/>
    <property type="evidence" value="ECO:0007669"/>
    <property type="project" value="TreeGrafter"/>
</dbReference>
<accession>A0A6A3B1A3</accession>
<evidence type="ECO:0000313" key="15">
    <source>
        <dbReference type="EMBL" id="KAE8709628.1"/>
    </source>
</evidence>
<evidence type="ECO:0000256" key="14">
    <source>
        <dbReference type="RuleBase" id="RU003779"/>
    </source>
</evidence>
<evidence type="ECO:0000256" key="13">
    <source>
        <dbReference type="ARBA" id="ARBA00023136"/>
    </source>
</evidence>